<feature type="domain" description="HIT" evidence="4">
    <location>
        <begin position="10"/>
        <end position="128"/>
    </location>
</feature>
<reference evidence="5 6" key="1">
    <citation type="submission" date="2019-04" db="EMBL/GenBank/DDBJ databases">
        <title>Draft genome sequence of Youngimonas vesicularis.</title>
        <authorList>
            <person name="Hameed A."/>
        </authorList>
    </citation>
    <scope>NUCLEOTIDE SEQUENCE [LARGE SCALE GENOMIC DNA]</scope>
    <source>
        <strain evidence="5 6">CC-AMW-E</strain>
    </source>
</reference>
<keyword evidence="6" id="KW-1185">Reference proteome</keyword>
<dbReference type="PRINTS" id="PR00332">
    <property type="entry name" value="HISTRIAD"/>
</dbReference>
<proteinExistence type="predicted"/>
<dbReference type="RefSeq" id="WP_136339241.1">
    <property type="nucleotide sequence ID" value="NZ_SSMD01000004.1"/>
</dbReference>
<accession>A0A4S3M8V8</accession>
<sequence>MPYAYDDQNVFARILRGEIPCKKALETPHSLAFHDIDPQAPVHVLVIPKGRYVTYDHFALEASEAEIVDFTRTVGEICKMTEVQPGEGGGGYRLIANSGRAAIQEVPHLHVHILGGRLLGRMLRDPGT</sequence>
<dbReference type="PROSITE" id="PS00892">
    <property type="entry name" value="HIT_1"/>
    <property type="match status" value="1"/>
</dbReference>
<comment type="caution">
    <text evidence="5">The sequence shown here is derived from an EMBL/GenBank/DDBJ whole genome shotgun (WGS) entry which is preliminary data.</text>
</comment>
<dbReference type="InterPro" id="IPR019808">
    <property type="entry name" value="Histidine_triad_CS"/>
</dbReference>
<dbReference type="InterPro" id="IPR011146">
    <property type="entry name" value="HIT-like"/>
</dbReference>
<gene>
    <name evidence="5" type="ORF">E7681_10520</name>
</gene>
<evidence type="ECO:0000313" key="5">
    <source>
        <dbReference type="EMBL" id="THD74031.1"/>
    </source>
</evidence>
<dbReference type="AlphaFoldDB" id="A0A4S3M8V8"/>
<name>A0A4S3M8V8_9RHOB</name>
<dbReference type="PROSITE" id="PS51084">
    <property type="entry name" value="HIT_2"/>
    <property type="match status" value="1"/>
</dbReference>
<evidence type="ECO:0000259" key="4">
    <source>
        <dbReference type="PROSITE" id="PS51084"/>
    </source>
</evidence>
<evidence type="ECO:0000256" key="3">
    <source>
        <dbReference type="PROSITE-ProRule" id="PRU00464"/>
    </source>
</evidence>
<evidence type="ECO:0000313" key="6">
    <source>
        <dbReference type="Proteomes" id="UP000306113"/>
    </source>
</evidence>
<dbReference type="Pfam" id="PF01230">
    <property type="entry name" value="HIT"/>
    <property type="match status" value="1"/>
</dbReference>
<feature type="active site" description="Tele-AMP-histidine intermediate" evidence="1">
    <location>
        <position position="110"/>
    </location>
</feature>
<dbReference type="SUPFAM" id="SSF54197">
    <property type="entry name" value="HIT-like"/>
    <property type="match status" value="1"/>
</dbReference>
<dbReference type="PANTHER" id="PTHR23089">
    <property type="entry name" value="HISTIDINE TRIAD HIT PROTEIN"/>
    <property type="match status" value="1"/>
</dbReference>
<dbReference type="Gene3D" id="3.30.428.10">
    <property type="entry name" value="HIT-like"/>
    <property type="match status" value="1"/>
</dbReference>
<dbReference type="InterPro" id="IPR036265">
    <property type="entry name" value="HIT-like_sf"/>
</dbReference>
<evidence type="ECO:0000256" key="1">
    <source>
        <dbReference type="PIRSR" id="PIRSR601310-1"/>
    </source>
</evidence>
<dbReference type="Proteomes" id="UP000306113">
    <property type="component" value="Unassembled WGS sequence"/>
</dbReference>
<feature type="short sequence motif" description="Histidine triad motif" evidence="2 3">
    <location>
        <begin position="108"/>
        <end position="112"/>
    </location>
</feature>
<dbReference type="InterPro" id="IPR001310">
    <property type="entry name" value="Histidine_triad_HIT"/>
</dbReference>
<dbReference type="OrthoDB" id="9784774at2"/>
<dbReference type="EMBL" id="SSMD01000004">
    <property type="protein sequence ID" value="THD74031.1"/>
    <property type="molecule type" value="Genomic_DNA"/>
</dbReference>
<evidence type="ECO:0000256" key="2">
    <source>
        <dbReference type="PIRSR" id="PIRSR601310-3"/>
    </source>
</evidence>
<dbReference type="GO" id="GO:0003824">
    <property type="term" value="F:catalytic activity"/>
    <property type="evidence" value="ECO:0007669"/>
    <property type="project" value="InterPro"/>
</dbReference>
<protein>
    <submittedName>
        <fullName evidence="5">HIT domain-containing protein</fullName>
    </submittedName>
</protein>
<organism evidence="5 6">
    <name type="scientific">Thalassobius vesicularis</name>
    <dbReference type="NCBI Taxonomy" id="1294297"/>
    <lineage>
        <taxon>Bacteria</taxon>
        <taxon>Pseudomonadati</taxon>
        <taxon>Pseudomonadota</taxon>
        <taxon>Alphaproteobacteria</taxon>
        <taxon>Rhodobacterales</taxon>
        <taxon>Roseobacteraceae</taxon>
        <taxon>Thalassovita</taxon>
    </lineage>
</organism>